<dbReference type="Proteomes" id="UP000765509">
    <property type="component" value="Unassembled WGS sequence"/>
</dbReference>
<dbReference type="AlphaFoldDB" id="A0A9Q3EMK7"/>
<reference evidence="2" key="1">
    <citation type="submission" date="2021-03" db="EMBL/GenBank/DDBJ databases">
        <title>Draft genome sequence of rust myrtle Austropuccinia psidii MF-1, a brazilian biotype.</title>
        <authorList>
            <person name="Quecine M.C."/>
            <person name="Pachon D.M.R."/>
            <person name="Bonatelli M.L."/>
            <person name="Correr F.H."/>
            <person name="Franceschini L.M."/>
            <person name="Leite T.F."/>
            <person name="Margarido G.R.A."/>
            <person name="Almeida C.A."/>
            <person name="Ferrarezi J.A."/>
            <person name="Labate C.A."/>
        </authorList>
    </citation>
    <scope>NUCLEOTIDE SEQUENCE</scope>
    <source>
        <strain evidence="2">MF-1</strain>
    </source>
</reference>
<gene>
    <name evidence="2" type="ORF">O181_064731</name>
</gene>
<evidence type="ECO:0000313" key="2">
    <source>
        <dbReference type="EMBL" id="MBW0525016.1"/>
    </source>
</evidence>
<evidence type="ECO:0000256" key="1">
    <source>
        <dbReference type="SAM" id="MobiDB-lite"/>
    </source>
</evidence>
<proteinExistence type="predicted"/>
<sequence length="107" mass="11869">MAQPHQFTIITWEKLISASISAKMDELRISKPPMTAPTTPGKLHSYLDMPTYFEGLKGPSIPPMELMSTIPPNPNPSISNKDTKQNLGADSDQQLKSFQDLILDVMI</sequence>
<comment type="caution">
    <text evidence="2">The sequence shown here is derived from an EMBL/GenBank/DDBJ whole genome shotgun (WGS) entry which is preliminary data.</text>
</comment>
<protein>
    <submittedName>
        <fullName evidence="2">Uncharacterized protein</fullName>
    </submittedName>
</protein>
<organism evidence="2 3">
    <name type="scientific">Austropuccinia psidii MF-1</name>
    <dbReference type="NCBI Taxonomy" id="1389203"/>
    <lineage>
        <taxon>Eukaryota</taxon>
        <taxon>Fungi</taxon>
        <taxon>Dikarya</taxon>
        <taxon>Basidiomycota</taxon>
        <taxon>Pucciniomycotina</taxon>
        <taxon>Pucciniomycetes</taxon>
        <taxon>Pucciniales</taxon>
        <taxon>Sphaerophragmiaceae</taxon>
        <taxon>Austropuccinia</taxon>
    </lineage>
</organism>
<accession>A0A9Q3EMK7</accession>
<keyword evidence="3" id="KW-1185">Reference proteome</keyword>
<dbReference type="OrthoDB" id="2518989at2759"/>
<dbReference type="EMBL" id="AVOT02031488">
    <property type="protein sequence ID" value="MBW0525016.1"/>
    <property type="molecule type" value="Genomic_DNA"/>
</dbReference>
<feature type="region of interest" description="Disordered" evidence="1">
    <location>
        <begin position="63"/>
        <end position="92"/>
    </location>
</feature>
<name>A0A9Q3EMK7_9BASI</name>
<evidence type="ECO:0000313" key="3">
    <source>
        <dbReference type="Proteomes" id="UP000765509"/>
    </source>
</evidence>